<proteinExistence type="predicted"/>
<accession>A0A2G9HJF0</accession>
<evidence type="ECO:0000313" key="3">
    <source>
        <dbReference type="EMBL" id="PIN17635.1"/>
    </source>
</evidence>
<feature type="transmembrane region" description="Helical" evidence="1">
    <location>
        <begin position="88"/>
        <end position="106"/>
    </location>
</feature>
<organism evidence="3 4">
    <name type="scientific">Handroanthus impetiginosus</name>
    <dbReference type="NCBI Taxonomy" id="429701"/>
    <lineage>
        <taxon>Eukaryota</taxon>
        <taxon>Viridiplantae</taxon>
        <taxon>Streptophyta</taxon>
        <taxon>Embryophyta</taxon>
        <taxon>Tracheophyta</taxon>
        <taxon>Spermatophyta</taxon>
        <taxon>Magnoliopsida</taxon>
        <taxon>eudicotyledons</taxon>
        <taxon>Gunneridae</taxon>
        <taxon>Pentapetalae</taxon>
        <taxon>asterids</taxon>
        <taxon>lamiids</taxon>
        <taxon>Lamiales</taxon>
        <taxon>Bignoniaceae</taxon>
        <taxon>Crescentiina</taxon>
        <taxon>Tabebuia alliance</taxon>
        <taxon>Handroanthus</taxon>
    </lineage>
</organism>
<reference evidence="4" key="1">
    <citation type="journal article" date="2018" name="Gigascience">
        <title>Genome assembly of the Pink Ipe (Handroanthus impetiginosus, Bignoniaceae), a highly valued, ecologically keystone Neotropical timber forest tree.</title>
        <authorList>
            <person name="Silva-Junior O.B."/>
            <person name="Grattapaglia D."/>
            <person name="Novaes E."/>
            <person name="Collevatti R.G."/>
        </authorList>
    </citation>
    <scope>NUCLEOTIDE SEQUENCE [LARGE SCALE GENOMIC DNA]</scope>
    <source>
        <strain evidence="4">cv. UFG-1</strain>
    </source>
</reference>
<keyword evidence="1" id="KW-0812">Transmembrane</keyword>
<dbReference type="Proteomes" id="UP000231279">
    <property type="component" value="Unassembled WGS sequence"/>
</dbReference>
<keyword evidence="1" id="KW-0472">Membrane</keyword>
<gene>
    <name evidence="3" type="ORF">CDL12_09702</name>
</gene>
<feature type="signal peptide" evidence="2">
    <location>
        <begin position="1"/>
        <end position="23"/>
    </location>
</feature>
<name>A0A2G9HJF0_9LAMI</name>
<keyword evidence="1" id="KW-1133">Transmembrane helix</keyword>
<sequence length="107" mass="12457">MKYVSLCLMALLLFSHFPFPTLARENIPKLSNKTKSHTLEQGKQTLDRDQPRLTNSQEMVVQIKKRARMIPGGTRARTRSSAVREQTSLLQVYFVLNFSIFFVFFLF</sequence>
<evidence type="ECO:0000256" key="2">
    <source>
        <dbReference type="SAM" id="SignalP"/>
    </source>
</evidence>
<evidence type="ECO:0000313" key="4">
    <source>
        <dbReference type="Proteomes" id="UP000231279"/>
    </source>
</evidence>
<dbReference type="EMBL" id="NKXS01001627">
    <property type="protein sequence ID" value="PIN17635.1"/>
    <property type="molecule type" value="Genomic_DNA"/>
</dbReference>
<comment type="caution">
    <text evidence="3">The sequence shown here is derived from an EMBL/GenBank/DDBJ whole genome shotgun (WGS) entry which is preliminary data.</text>
</comment>
<evidence type="ECO:0000256" key="1">
    <source>
        <dbReference type="SAM" id="Phobius"/>
    </source>
</evidence>
<keyword evidence="4" id="KW-1185">Reference proteome</keyword>
<feature type="chain" id="PRO_5013715243" evidence="2">
    <location>
        <begin position="24"/>
        <end position="107"/>
    </location>
</feature>
<keyword evidence="2" id="KW-0732">Signal</keyword>
<dbReference type="AlphaFoldDB" id="A0A2G9HJF0"/>
<protein>
    <submittedName>
        <fullName evidence="3">Uncharacterized protein</fullName>
    </submittedName>
</protein>